<proteinExistence type="predicted"/>
<organism evidence="8 9">
    <name type="scientific">Thioalkalivibrio versutus</name>
    <dbReference type="NCBI Taxonomy" id="106634"/>
    <lineage>
        <taxon>Bacteria</taxon>
        <taxon>Pseudomonadati</taxon>
        <taxon>Pseudomonadota</taxon>
        <taxon>Gammaproteobacteria</taxon>
        <taxon>Chromatiales</taxon>
        <taxon>Ectothiorhodospiraceae</taxon>
        <taxon>Thioalkalivibrio</taxon>
    </lineage>
</organism>
<evidence type="ECO:0000256" key="1">
    <source>
        <dbReference type="ARBA" id="ARBA00004651"/>
    </source>
</evidence>
<evidence type="ECO:0000259" key="7">
    <source>
        <dbReference type="Pfam" id="PF03176"/>
    </source>
</evidence>
<accession>A0A0G3G6F1</accession>
<dbReference type="InterPro" id="IPR004869">
    <property type="entry name" value="MMPL_dom"/>
</dbReference>
<reference evidence="8 9" key="1">
    <citation type="submission" date="2015-04" db="EMBL/GenBank/DDBJ databases">
        <title>Complete Sequence for the Genome of the Thioalkalivibrio versutus D301.</title>
        <authorList>
            <person name="Mu T."/>
            <person name="Zhou J."/>
            <person name="Xu X."/>
        </authorList>
    </citation>
    <scope>NUCLEOTIDE SEQUENCE [LARGE SCALE GENOMIC DNA]</scope>
    <source>
        <strain evidence="8 9">D301</strain>
    </source>
</reference>
<comment type="subcellular location">
    <subcellularLocation>
        <location evidence="1">Cell membrane</location>
        <topology evidence="1">Multi-pass membrane protein</topology>
    </subcellularLocation>
</comment>
<feature type="transmembrane region" description="Helical" evidence="6">
    <location>
        <begin position="659"/>
        <end position="678"/>
    </location>
</feature>
<dbReference type="STRING" id="106634.TVD_11550"/>
<feature type="transmembrane region" description="Helical" evidence="6">
    <location>
        <begin position="348"/>
        <end position="371"/>
    </location>
</feature>
<dbReference type="PATRIC" id="fig|106634.4.peg.2358"/>
<keyword evidence="4 6" id="KW-1133">Transmembrane helix</keyword>
<sequence length="801" mass="84922">MLRRHPSRVALTLWLAALLLATLTLTLRGELVTDLQGFAPDPVSADGIALDPGAGPAGRMLLLAIAGGEARERAAASDALVAALEDAPDVAGIHNGRLDPDDPALDFLIEHRYLLSPRVDAEHFSQDRLSEHLEARRDDLASAVPELPRELIPRDPTAQARVVLEQLAASGGQATTGAEGVWVTPDRGRALLVLRSTADGMDLDAQAALIERTHAAFSAIDEPDLQLQIAGPAVIAVDSRATIRGEVTWITAGASVALALLLLAVFRHPHPVWLAAVPLASGILIAAAVVTLVFGHLHGIALAFGITVLGIALDYPLHLFAHAQRGDGEPSGDGRADGGRLPQVARELWPAIALGAGSTVLVYALMAMTGFSGMAQLGLFVLTGVAVAAVVTRWILPTLVPTRLQREGLPPLRLPLPTGLAQPPAIARWGLALLGLAAIAVVASADPFPWEDRLSALHPVPEDQIALDQDLRSALGLPDVRHALLVSGDTPEQALRASEALTPGLEALRETEALDGFSHAANVLPSRALQRERQAALPEPDTLRERLEVASAGLGFRDGAFEPFVNDIQTARQQDLLEPEGLPDGPLRNALEPLLQPRDDDTGWIAWVRLQGVHDPDALTRWAEDAPLASVPELDGVGIRHIDFFRASEELVIGFRVEALQRLALGMVAVALLLLVVTRAPGRSLRILTAVGTGLLLTLATLILLGIQLSLFHLIAMLLITGLCLDYAVFFSRPLRDAAARLRNLRSVSVCALSTLVVFGLLALSSLPVLQAMGLTVVLGVVFSFLAAALLAPEASRRQTA</sequence>
<dbReference type="PANTHER" id="PTHR33406:SF13">
    <property type="entry name" value="MEMBRANE PROTEIN YDFJ"/>
    <property type="match status" value="1"/>
</dbReference>
<dbReference type="EMBL" id="CP011367">
    <property type="protein sequence ID" value="AKJ95949.1"/>
    <property type="molecule type" value="Genomic_DNA"/>
</dbReference>
<evidence type="ECO:0000313" key="9">
    <source>
        <dbReference type="Proteomes" id="UP000064201"/>
    </source>
</evidence>
<gene>
    <name evidence="8" type="ORF">TVD_11550</name>
</gene>
<keyword evidence="9" id="KW-1185">Reference proteome</keyword>
<feature type="transmembrane region" description="Helical" evidence="6">
    <location>
        <begin position="273"/>
        <end position="294"/>
    </location>
</feature>
<dbReference type="PANTHER" id="PTHR33406">
    <property type="entry name" value="MEMBRANE PROTEIN MJ1562-RELATED"/>
    <property type="match status" value="1"/>
</dbReference>
<keyword evidence="5 6" id="KW-0472">Membrane</keyword>
<evidence type="ECO:0000256" key="6">
    <source>
        <dbReference type="SAM" id="Phobius"/>
    </source>
</evidence>
<keyword evidence="2" id="KW-1003">Cell membrane</keyword>
<dbReference type="GO" id="GO:0005886">
    <property type="term" value="C:plasma membrane"/>
    <property type="evidence" value="ECO:0007669"/>
    <property type="project" value="UniProtKB-SubCell"/>
</dbReference>
<feature type="transmembrane region" description="Helical" evidence="6">
    <location>
        <begin position="300"/>
        <end position="317"/>
    </location>
</feature>
<feature type="transmembrane region" description="Helical" evidence="6">
    <location>
        <begin position="247"/>
        <end position="266"/>
    </location>
</feature>
<evidence type="ECO:0000256" key="3">
    <source>
        <dbReference type="ARBA" id="ARBA00022692"/>
    </source>
</evidence>
<dbReference type="KEGG" id="tvr:TVD_11550"/>
<dbReference type="OrthoDB" id="9780358at2"/>
<feature type="transmembrane region" description="Helical" evidence="6">
    <location>
        <begin position="377"/>
        <end position="396"/>
    </location>
</feature>
<keyword evidence="3 6" id="KW-0812">Transmembrane</keyword>
<evidence type="ECO:0000256" key="5">
    <source>
        <dbReference type="ARBA" id="ARBA00023136"/>
    </source>
</evidence>
<dbReference type="Gene3D" id="1.20.1640.10">
    <property type="entry name" value="Multidrug efflux transporter AcrB transmembrane domain"/>
    <property type="match status" value="2"/>
</dbReference>
<feature type="transmembrane region" description="Helical" evidence="6">
    <location>
        <begin position="744"/>
        <end position="764"/>
    </location>
</feature>
<feature type="domain" description="Membrane transport protein MMPL" evidence="7">
    <location>
        <begin position="178"/>
        <end position="400"/>
    </location>
</feature>
<protein>
    <submittedName>
        <fullName evidence="8">Xanthomonadin exporter</fullName>
    </submittedName>
</protein>
<name>A0A0G3G6F1_9GAMM</name>
<evidence type="ECO:0000256" key="2">
    <source>
        <dbReference type="ARBA" id="ARBA00022475"/>
    </source>
</evidence>
<dbReference type="InterPro" id="IPR050545">
    <property type="entry name" value="Mycobact_MmpL"/>
</dbReference>
<dbReference type="RefSeq" id="WP_047251653.1">
    <property type="nucleotide sequence ID" value="NZ_CP011367.1"/>
</dbReference>
<dbReference type="Proteomes" id="UP000064201">
    <property type="component" value="Chromosome"/>
</dbReference>
<dbReference type="SUPFAM" id="SSF82866">
    <property type="entry name" value="Multidrug efflux transporter AcrB transmembrane domain"/>
    <property type="match status" value="2"/>
</dbReference>
<feature type="transmembrane region" description="Helical" evidence="6">
    <location>
        <begin position="685"/>
        <end position="705"/>
    </location>
</feature>
<evidence type="ECO:0000256" key="4">
    <source>
        <dbReference type="ARBA" id="ARBA00022989"/>
    </source>
</evidence>
<feature type="transmembrane region" description="Helical" evidence="6">
    <location>
        <begin position="711"/>
        <end position="732"/>
    </location>
</feature>
<dbReference type="Pfam" id="PF03176">
    <property type="entry name" value="MMPL"/>
    <property type="match status" value="1"/>
</dbReference>
<feature type="transmembrane region" description="Helical" evidence="6">
    <location>
        <begin position="426"/>
        <end position="445"/>
    </location>
</feature>
<feature type="transmembrane region" description="Helical" evidence="6">
    <location>
        <begin position="770"/>
        <end position="792"/>
    </location>
</feature>
<dbReference type="AlphaFoldDB" id="A0A0G3G6F1"/>
<evidence type="ECO:0000313" key="8">
    <source>
        <dbReference type="EMBL" id="AKJ95949.1"/>
    </source>
</evidence>